<sequence length="748" mass="81583">MGTCANCGTEFAPMPSRARYCSNACRQRAYRRRSAGTSTVVTELPGYDDAFVGRESELAELLSLLRKHRMLTLVGSAGVGKTRLAVELARRTKRVEVRTVELGKLSRSDQVVQAFAEAVGVYQHAGVALRTTLLAELSNRRILLLVDNCEHLVEECCDVVDAVLSRCPNLQVLATSREALRAVGEAVFPLHGMEDDAVRLFAERAGAPGDQDAIAAICTRLDGVPLAVELAAKLSGSVPLHELANRLDHRLDLLSDAGEQARHQSLRAAIAWSHDLLTTCEKELFRRLALLPGGFGLEIVQVLHGGAVIGLLTALQAKSLVVRGNDGRFRMLESIRLYAEERLREQGEYEVMAERIIEWLCEKGEPGVTSSILATEQVKALHQEYDNVAYAFAHLVVSQDERRLMLATMLLRVCFDRGYFTEAGAVLMQVLHQSSADARYRILALEYASLLAGQEERHDEAVKYAMEAIETAEIGGQELIMCRLFRTLASAHEGAGDVPNTAWALRQSIQHGVRNGNDVSVAVSSQNLGWRLLAQGDADAAAVLVEGALPVLRVHARQDVVAAAVHTSGCIALEREDLTTAGARFAESARLSATLPRAVLESVEGRGLVAMLSGRHELGVRLLAACQQMRTSWVVPPEPWWQGKMAAALDLAREALPRAAFARALNAGRAMDVRHALETALDKEIVQDEVLSDRQRMVVELVAQGMTNVQVAAKLGISHRTVESHVHNVKAVLNLSSRAQLVAWAQSN</sequence>
<dbReference type="Gene3D" id="1.25.40.10">
    <property type="entry name" value="Tetratricopeptide repeat domain"/>
    <property type="match status" value="1"/>
</dbReference>
<evidence type="ECO:0000259" key="1">
    <source>
        <dbReference type="PROSITE" id="PS50043"/>
    </source>
</evidence>
<dbReference type="Gene3D" id="1.10.10.10">
    <property type="entry name" value="Winged helix-like DNA-binding domain superfamily/Winged helix DNA-binding domain"/>
    <property type="match status" value="1"/>
</dbReference>
<dbReference type="InterPro" id="IPR016032">
    <property type="entry name" value="Sig_transdc_resp-reg_C-effctor"/>
</dbReference>
<dbReference type="Proteomes" id="UP001515943">
    <property type="component" value="Unassembled WGS sequence"/>
</dbReference>
<reference evidence="2 3" key="1">
    <citation type="submission" date="2019-08" db="EMBL/GenBank/DDBJ databases">
        <title>Lentzea from Indian Himalayas.</title>
        <authorList>
            <person name="Mandal S."/>
            <person name="Mallick Gupta A."/>
            <person name="Maiti P.K."/>
            <person name="Sarkar J."/>
            <person name="Mandal S."/>
        </authorList>
    </citation>
    <scope>NUCLEOTIDE SEQUENCE [LARGE SCALE GENOMIC DNA]</scope>
    <source>
        <strain evidence="2 3">PSKA42</strain>
    </source>
</reference>
<dbReference type="SUPFAM" id="SSF46894">
    <property type="entry name" value="C-terminal effector domain of the bipartite response regulators"/>
    <property type="match status" value="1"/>
</dbReference>
<dbReference type="InterPro" id="IPR011990">
    <property type="entry name" value="TPR-like_helical_dom_sf"/>
</dbReference>
<dbReference type="InterPro" id="IPR027417">
    <property type="entry name" value="P-loop_NTPase"/>
</dbReference>
<organism evidence="2 3">
    <name type="scientific">Lentzea indica</name>
    <dbReference type="NCBI Taxonomy" id="2604800"/>
    <lineage>
        <taxon>Bacteria</taxon>
        <taxon>Bacillati</taxon>
        <taxon>Actinomycetota</taxon>
        <taxon>Actinomycetes</taxon>
        <taxon>Pseudonocardiales</taxon>
        <taxon>Pseudonocardiaceae</taxon>
        <taxon>Lentzea</taxon>
    </lineage>
</organism>
<dbReference type="InterPro" id="IPR000792">
    <property type="entry name" value="Tscrpt_reg_LuxR_C"/>
</dbReference>
<dbReference type="InterPro" id="IPR049945">
    <property type="entry name" value="AAA_22"/>
</dbReference>
<dbReference type="InterPro" id="IPR036388">
    <property type="entry name" value="WH-like_DNA-bd_sf"/>
</dbReference>
<comment type="caution">
    <text evidence="2">The sequence shown here is derived from an EMBL/GenBank/DDBJ whole genome shotgun (WGS) entry which is preliminary data.</text>
</comment>
<dbReference type="RefSeq" id="WP_167973318.1">
    <property type="nucleotide sequence ID" value="NZ_VSRL01000033.1"/>
</dbReference>
<dbReference type="Gene3D" id="3.40.50.300">
    <property type="entry name" value="P-loop containing nucleotide triphosphate hydrolases"/>
    <property type="match status" value="1"/>
</dbReference>
<dbReference type="SUPFAM" id="SSF52540">
    <property type="entry name" value="P-loop containing nucleoside triphosphate hydrolases"/>
    <property type="match status" value="1"/>
</dbReference>
<dbReference type="Pfam" id="PF00196">
    <property type="entry name" value="GerE"/>
    <property type="match status" value="1"/>
</dbReference>
<dbReference type="Pfam" id="PF13401">
    <property type="entry name" value="AAA_22"/>
    <property type="match status" value="1"/>
</dbReference>
<evidence type="ECO:0000313" key="3">
    <source>
        <dbReference type="Proteomes" id="UP001515943"/>
    </source>
</evidence>
<dbReference type="EMBL" id="VSRL01000033">
    <property type="protein sequence ID" value="NKE57517.1"/>
    <property type="molecule type" value="Genomic_DNA"/>
</dbReference>
<gene>
    <name evidence="2" type="ORF">FXN61_12000</name>
</gene>
<dbReference type="PRINTS" id="PR00364">
    <property type="entry name" value="DISEASERSIST"/>
</dbReference>
<dbReference type="PANTHER" id="PTHR47691:SF3">
    <property type="entry name" value="HTH-TYPE TRANSCRIPTIONAL REGULATOR RV0890C-RELATED"/>
    <property type="match status" value="1"/>
</dbReference>
<proteinExistence type="predicted"/>
<dbReference type="CDD" id="cd06170">
    <property type="entry name" value="LuxR_C_like"/>
    <property type="match status" value="1"/>
</dbReference>
<name>A0ABX1FFV6_9PSEU</name>
<accession>A0ABX1FFV6</accession>
<dbReference type="PANTHER" id="PTHR47691">
    <property type="entry name" value="REGULATOR-RELATED"/>
    <property type="match status" value="1"/>
</dbReference>
<evidence type="ECO:0000313" key="2">
    <source>
        <dbReference type="EMBL" id="NKE57517.1"/>
    </source>
</evidence>
<feature type="domain" description="HTH luxR-type" evidence="1">
    <location>
        <begin position="684"/>
        <end position="748"/>
    </location>
</feature>
<dbReference type="PRINTS" id="PR00038">
    <property type="entry name" value="HTHLUXR"/>
</dbReference>
<dbReference type="PROSITE" id="PS50043">
    <property type="entry name" value="HTH_LUXR_2"/>
    <property type="match status" value="1"/>
</dbReference>
<dbReference type="SMART" id="SM00421">
    <property type="entry name" value="HTH_LUXR"/>
    <property type="match status" value="1"/>
</dbReference>
<protein>
    <submittedName>
        <fullName evidence="2">AAA family ATPase</fullName>
    </submittedName>
</protein>
<keyword evidence="3" id="KW-1185">Reference proteome</keyword>